<sequence>MPKKQRAEDQISPVQRAKLVELWAKGYELVDLCERYGISIDSAGLIIAEANAQRRNAAKSHDKITESYEAWLRQEVHQADRVAPTAGL</sequence>
<organism evidence="1 2">
    <name type="scientific">Rhizobium brockwellii</name>
    <dbReference type="NCBI Taxonomy" id="3019932"/>
    <lineage>
        <taxon>Bacteria</taxon>
        <taxon>Pseudomonadati</taxon>
        <taxon>Pseudomonadota</taxon>
        <taxon>Alphaproteobacteria</taxon>
        <taxon>Hyphomicrobiales</taxon>
        <taxon>Rhizobiaceae</taxon>
        <taxon>Rhizobium/Agrobacterium group</taxon>
        <taxon>Rhizobium</taxon>
    </lineage>
</organism>
<evidence type="ECO:0000313" key="1">
    <source>
        <dbReference type="EMBL" id="MDV4184301.1"/>
    </source>
</evidence>
<protein>
    <submittedName>
        <fullName evidence="1">Uncharacterized protein</fullName>
    </submittedName>
</protein>
<gene>
    <name evidence="1" type="ORF">R1523_02140</name>
</gene>
<name>A0ABU3YEL8_9HYPH</name>
<keyword evidence="2" id="KW-1185">Reference proteome</keyword>
<evidence type="ECO:0000313" key="2">
    <source>
        <dbReference type="Proteomes" id="UP001187203"/>
    </source>
</evidence>
<accession>A0ABU3YEL8</accession>
<dbReference type="EMBL" id="JAWJWI010000001">
    <property type="protein sequence ID" value="MDV4184301.1"/>
    <property type="molecule type" value="Genomic_DNA"/>
</dbReference>
<dbReference type="Proteomes" id="UP001187203">
    <property type="component" value="Unassembled WGS sequence"/>
</dbReference>
<dbReference type="RefSeq" id="WP_317275596.1">
    <property type="nucleotide sequence ID" value="NZ_JAWJWH010000001.1"/>
</dbReference>
<comment type="caution">
    <text evidence="1">The sequence shown here is derived from an EMBL/GenBank/DDBJ whole genome shotgun (WGS) entry which is preliminary data.</text>
</comment>
<proteinExistence type="predicted"/>
<reference evidence="2" key="1">
    <citation type="journal article" date="2023" name="Int. J. Mol. Sci.">
        <title>Genomic and Metabolic Characterization of Plant Growth-Promoting Rhizobacteria Isolated from Nodules of Clovers Grown in Non-Farmed Soil.</title>
        <authorList>
            <person name="Wojcik M."/>
            <person name="Koper P."/>
            <person name="Zebracki K."/>
            <person name="Marczak M."/>
            <person name="Mazur A."/>
        </authorList>
    </citation>
    <scope>NUCLEOTIDE SEQUENCE [LARGE SCALE GENOMIC DNA]</scope>
    <source>
        <strain evidence="2">KB12</strain>
    </source>
</reference>